<feature type="region of interest" description="Disordered" evidence="1">
    <location>
        <begin position="96"/>
        <end position="303"/>
    </location>
</feature>
<feature type="compositionally biased region" description="Polar residues" evidence="1">
    <location>
        <begin position="368"/>
        <end position="382"/>
    </location>
</feature>
<dbReference type="Proteomes" id="UP000492821">
    <property type="component" value="Unassembled WGS sequence"/>
</dbReference>
<dbReference type="GO" id="GO:0017124">
    <property type="term" value="F:SH3 domain binding"/>
    <property type="evidence" value="ECO:0007669"/>
    <property type="project" value="TreeGrafter"/>
</dbReference>
<dbReference type="AlphaFoldDB" id="A0A7E4W767"/>
<dbReference type="Pfam" id="PF08776">
    <property type="entry name" value="VASP_tetra"/>
    <property type="match status" value="1"/>
</dbReference>
<feature type="domain" description="VASP tetramerisation" evidence="2">
    <location>
        <begin position="402"/>
        <end position="430"/>
    </location>
</feature>
<feature type="region of interest" description="Disordered" evidence="1">
    <location>
        <begin position="315"/>
        <end position="395"/>
    </location>
</feature>
<feature type="compositionally biased region" description="Low complexity" evidence="1">
    <location>
        <begin position="151"/>
        <end position="172"/>
    </location>
</feature>
<dbReference type="SUPFAM" id="SSF118370">
    <property type="entry name" value="Vasodilator-stimulated phosphoprotein, VASP, tetramerisation domain"/>
    <property type="match status" value="1"/>
</dbReference>
<feature type="compositionally biased region" description="Low complexity" evidence="1">
    <location>
        <begin position="322"/>
        <end position="356"/>
    </location>
</feature>
<evidence type="ECO:0000259" key="2">
    <source>
        <dbReference type="Pfam" id="PF08776"/>
    </source>
</evidence>
<feature type="compositionally biased region" description="Low complexity" evidence="1">
    <location>
        <begin position="42"/>
        <end position="54"/>
    </location>
</feature>
<evidence type="ECO:0000256" key="1">
    <source>
        <dbReference type="SAM" id="MobiDB-lite"/>
    </source>
</evidence>
<organism evidence="3 4">
    <name type="scientific">Panagrellus redivivus</name>
    <name type="common">Microworm</name>
    <dbReference type="NCBI Taxonomy" id="6233"/>
    <lineage>
        <taxon>Eukaryota</taxon>
        <taxon>Metazoa</taxon>
        <taxon>Ecdysozoa</taxon>
        <taxon>Nematoda</taxon>
        <taxon>Chromadorea</taxon>
        <taxon>Rhabditida</taxon>
        <taxon>Tylenchina</taxon>
        <taxon>Panagrolaimomorpha</taxon>
        <taxon>Panagrolaimoidea</taxon>
        <taxon>Panagrolaimidae</taxon>
        <taxon>Panagrellus</taxon>
    </lineage>
</organism>
<feature type="compositionally biased region" description="Low complexity" evidence="1">
    <location>
        <begin position="274"/>
        <end position="290"/>
    </location>
</feature>
<protein>
    <submittedName>
        <fullName evidence="4">WH1 domain-containing protein</fullName>
    </submittedName>
</protein>
<feature type="region of interest" description="Disordered" evidence="1">
    <location>
        <begin position="40"/>
        <end position="60"/>
    </location>
</feature>
<sequence length="434" mass="44988">MSRKPSSSIAKRMANFQSAEDRQIVSNFLSEFKSEVASNFESAAPSVTSSTPASRKVSTGPEREIVATLLNDLKFEFETSHAILTTTVTETPEIDLKKSIDSTDDSSVLPPFDGDDLDQAKEISIEAEPIERKSSYSSLNGAPPSVAANNQLQQQQRRCSNGSSGSSGQSSSTNIYATSNGNVNGYHPQSAAPQGPAPVPQSNGVTRIPVPPPAPPPLTPAASASVSKGAPISSNAPPPPPPPPGNLFKSGGPKGAPSMADELKAKQNRLRKVSSATDTQAASASTSTPTPKVSISGGGGNALMDELSRRLEMNKAQANNKADAVSTSSSSGFSSSSVGAATTSDTSDSGATLTSTRRPNGDAPKPWSKTNGISSNNVSTDSPKALRKTNGTTDTNVGITTADLERLKIEILAEVTQQINAAKQEILNAILAQR</sequence>
<dbReference type="PANTHER" id="PTHR11202">
    <property type="entry name" value="SPROUTY-RELATED, EVH1 DOMAIN-CONTAINING PROTEIN FAMILY MEMBER"/>
    <property type="match status" value="1"/>
</dbReference>
<proteinExistence type="predicted"/>
<evidence type="ECO:0000313" key="3">
    <source>
        <dbReference type="Proteomes" id="UP000492821"/>
    </source>
</evidence>
<dbReference type="InterPro" id="IPR038023">
    <property type="entry name" value="VASP_sf"/>
</dbReference>
<evidence type="ECO:0000313" key="4">
    <source>
        <dbReference type="WBParaSite" id="Pan_g7716.t2"/>
    </source>
</evidence>
<feature type="compositionally biased region" description="Basic and acidic residues" evidence="1">
    <location>
        <begin position="118"/>
        <end position="134"/>
    </location>
</feature>
<keyword evidence="3" id="KW-1185">Reference proteome</keyword>
<feature type="compositionally biased region" description="Polar residues" evidence="1">
    <location>
        <begin position="173"/>
        <end position="183"/>
    </location>
</feature>
<dbReference type="Gene3D" id="1.20.5.1160">
    <property type="entry name" value="Vasodilator-stimulated phosphoprotein"/>
    <property type="match status" value="1"/>
</dbReference>
<feature type="compositionally biased region" description="Pro residues" evidence="1">
    <location>
        <begin position="209"/>
        <end position="219"/>
    </location>
</feature>
<dbReference type="PANTHER" id="PTHR11202:SF22">
    <property type="entry name" value="PROTEIN ENABLED"/>
    <property type="match status" value="1"/>
</dbReference>
<dbReference type="InterPro" id="IPR014885">
    <property type="entry name" value="VASP_tetra"/>
</dbReference>
<feature type="compositionally biased region" description="Pro residues" evidence="1">
    <location>
        <begin position="236"/>
        <end position="245"/>
    </location>
</feature>
<accession>A0A7E4W767</accession>
<name>A0A7E4W767_PANRE</name>
<reference evidence="3" key="1">
    <citation type="journal article" date="2013" name="Genetics">
        <title>The draft genome and transcriptome of Panagrellus redivivus are shaped by the harsh demands of a free-living lifestyle.</title>
        <authorList>
            <person name="Srinivasan J."/>
            <person name="Dillman A.R."/>
            <person name="Macchietto M.G."/>
            <person name="Heikkinen L."/>
            <person name="Lakso M."/>
            <person name="Fracchia K.M."/>
            <person name="Antoshechkin I."/>
            <person name="Mortazavi A."/>
            <person name="Wong G."/>
            <person name="Sternberg P.W."/>
        </authorList>
    </citation>
    <scope>NUCLEOTIDE SEQUENCE [LARGE SCALE GENOMIC DNA]</scope>
    <source>
        <strain evidence="3">MT8872</strain>
    </source>
</reference>
<dbReference type="WBParaSite" id="Pan_g7716.t2">
    <property type="protein sequence ID" value="Pan_g7716.t2"/>
    <property type="gene ID" value="Pan_g7716"/>
</dbReference>
<reference evidence="4" key="2">
    <citation type="submission" date="2020-10" db="UniProtKB">
        <authorList>
            <consortium name="WormBaseParasite"/>
        </authorList>
    </citation>
    <scope>IDENTIFICATION</scope>
</reference>